<keyword evidence="1" id="KW-0732">Signal</keyword>
<sequence length="329" mass="36631">MKPLFLATLLTLVFLEVTGHTRQLPKELTFKSSICDSSYSCADYHTARICRTDAKGKLEFLRDINCSQQRPYCDRSTGTCVSTPPSNFTNLIGSFSNSVKNLYTNSCSKIFSCLDCSTAQICRPTINGLVHFKDLSCSDDTPYCNPKTGTCGTEESLGCGKKNDFHCTHDGKFPDTDCDKYHICSNLTSITLSCANSSEHYDPTMGRCSNSVPCQSFSCLNNLGMKIPHPLDPRFFAFCGEKEPIVIDSCPTPYELNVTSQMCEATCHYNGLLPDLSDCRFYYKCTQVFLTESITYFTKEKKQCPNGQAYDPTQYLCVDKTSSIPGCKI</sequence>
<evidence type="ECO:0000259" key="2">
    <source>
        <dbReference type="PROSITE" id="PS50940"/>
    </source>
</evidence>
<dbReference type="PROSITE" id="PS50940">
    <property type="entry name" value="CHIT_BIND_II"/>
    <property type="match status" value="1"/>
</dbReference>
<dbReference type="GO" id="GO:0005576">
    <property type="term" value="C:extracellular region"/>
    <property type="evidence" value="ECO:0007669"/>
    <property type="project" value="InterPro"/>
</dbReference>
<proteinExistence type="predicted"/>
<dbReference type="Gene3D" id="2.170.140.10">
    <property type="entry name" value="Chitin binding domain"/>
    <property type="match status" value="2"/>
</dbReference>
<dbReference type="SUPFAM" id="SSF57625">
    <property type="entry name" value="Invertebrate chitin-binding proteins"/>
    <property type="match status" value="2"/>
</dbReference>
<gene>
    <name evidence="3" type="ORF">NEZAVI_LOCUS6701</name>
</gene>
<feature type="chain" id="PRO_5040141613" description="Chitin-binding type-2 domain-containing protein" evidence="1">
    <location>
        <begin position="20"/>
        <end position="329"/>
    </location>
</feature>
<dbReference type="Pfam" id="PF01607">
    <property type="entry name" value="CBM_14"/>
    <property type="match status" value="1"/>
</dbReference>
<dbReference type="OrthoDB" id="6624208at2759"/>
<accession>A0A9P0H7D0</accession>
<dbReference type="Proteomes" id="UP001152798">
    <property type="component" value="Chromosome 3"/>
</dbReference>
<reference evidence="3" key="1">
    <citation type="submission" date="2022-01" db="EMBL/GenBank/DDBJ databases">
        <authorList>
            <person name="King R."/>
        </authorList>
    </citation>
    <scope>NUCLEOTIDE SEQUENCE</scope>
</reference>
<dbReference type="SMART" id="SM00494">
    <property type="entry name" value="ChtBD2"/>
    <property type="match status" value="2"/>
</dbReference>
<name>A0A9P0H7D0_NEZVI</name>
<evidence type="ECO:0000313" key="4">
    <source>
        <dbReference type="Proteomes" id="UP001152798"/>
    </source>
</evidence>
<keyword evidence="4" id="KW-1185">Reference proteome</keyword>
<evidence type="ECO:0000256" key="1">
    <source>
        <dbReference type="SAM" id="SignalP"/>
    </source>
</evidence>
<dbReference type="InterPro" id="IPR002557">
    <property type="entry name" value="Chitin-bd_dom"/>
</dbReference>
<dbReference type="AlphaFoldDB" id="A0A9P0H7D0"/>
<organism evidence="3 4">
    <name type="scientific">Nezara viridula</name>
    <name type="common">Southern green stink bug</name>
    <name type="synonym">Cimex viridulus</name>
    <dbReference type="NCBI Taxonomy" id="85310"/>
    <lineage>
        <taxon>Eukaryota</taxon>
        <taxon>Metazoa</taxon>
        <taxon>Ecdysozoa</taxon>
        <taxon>Arthropoda</taxon>
        <taxon>Hexapoda</taxon>
        <taxon>Insecta</taxon>
        <taxon>Pterygota</taxon>
        <taxon>Neoptera</taxon>
        <taxon>Paraneoptera</taxon>
        <taxon>Hemiptera</taxon>
        <taxon>Heteroptera</taxon>
        <taxon>Panheteroptera</taxon>
        <taxon>Pentatomomorpha</taxon>
        <taxon>Pentatomoidea</taxon>
        <taxon>Pentatomidae</taxon>
        <taxon>Pentatominae</taxon>
        <taxon>Nezara</taxon>
    </lineage>
</organism>
<protein>
    <recommendedName>
        <fullName evidence="2">Chitin-binding type-2 domain-containing protein</fullName>
    </recommendedName>
</protein>
<evidence type="ECO:0000313" key="3">
    <source>
        <dbReference type="EMBL" id="CAH1396681.1"/>
    </source>
</evidence>
<dbReference type="EMBL" id="OV725079">
    <property type="protein sequence ID" value="CAH1396681.1"/>
    <property type="molecule type" value="Genomic_DNA"/>
</dbReference>
<dbReference type="GO" id="GO:0008061">
    <property type="term" value="F:chitin binding"/>
    <property type="evidence" value="ECO:0007669"/>
    <property type="project" value="InterPro"/>
</dbReference>
<feature type="domain" description="Chitin-binding type-2" evidence="2">
    <location>
        <begin position="260"/>
        <end position="329"/>
    </location>
</feature>
<feature type="signal peptide" evidence="1">
    <location>
        <begin position="1"/>
        <end position="19"/>
    </location>
</feature>
<dbReference type="InterPro" id="IPR036508">
    <property type="entry name" value="Chitin-bd_dom_sf"/>
</dbReference>